<protein>
    <submittedName>
        <fullName evidence="6">Type I restriction modification DNA specificity domain protein</fullName>
    </submittedName>
</protein>
<feature type="domain" description="Type I restriction modification DNA specificity" evidence="5">
    <location>
        <begin position="304"/>
        <end position="432"/>
    </location>
</feature>
<dbReference type="Pfam" id="PF01420">
    <property type="entry name" value="Methylase_S"/>
    <property type="match status" value="2"/>
</dbReference>
<sequence>MPEFKILEEDLSKLNHKNLGSVIEFSNETWNQKDFFENEFPYIEISEIDTTSGGIQNITYYKKSKAPSRAKMIVRENDIIVSTTRPHRGAITLIDKDDDGFIASTGFAILREPKIKINREYLLSFLRTQLSLKQMLRRSSGGNYPAITSEELKKIIVPLPPLQTQNCIVELMDNAYKIKKQKETDAQQLLDTIDNYVLDELGIKLPELKDEMCYVIWGDDVKNNRCDAYYYQPKFTLAESKLEAVDYPVFSIGELITDLSGGATPKVEGDFYTDIDGVFFLRVQNISMEGIILEDVKFIKREVHEGMLKRSQLNKNDLVYTITGRIGSVVVVPEGFEGNINQHSVRFHLKEKINNININPHYVAIFLNTELSNFLAIRKATGGTRPALDYPALKSLTIPLPSKEIQDKITKEVKARMQKAEQLQKEAKEVLEEAKERVEKVILGEEEI</sequence>
<dbReference type="Gene3D" id="3.90.220.20">
    <property type="entry name" value="DNA methylase specificity domains"/>
    <property type="match status" value="2"/>
</dbReference>
<accession>A0A811T1N9</accession>
<keyword evidence="2" id="KW-0680">Restriction system</keyword>
<dbReference type="GO" id="GO:0009307">
    <property type="term" value="P:DNA restriction-modification system"/>
    <property type="evidence" value="ECO:0007669"/>
    <property type="project" value="UniProtKB-KW"/>
</dbReference>
<feature type="coiled-coil region" evidence="4">
    <location>
        <begin position="406"/>
        <end position="440"/>
    </location>
</feature>
<name>A0A811T1N9_9EURY</name>
<evidence type="ECO:0000256" key="1">
    <source>
        <dbReference type="ARBA" id="ARBA00010923"/>
    </source>
</evidence>
<dbReference type="PANTHER" id="PTHR30408">
    <property type="entry name" value="TYPE-1 RESTRICTION ENZYME ECOKI SPECIFICITY PROTEIN"/>
    <property type="match status" value="1"/>
</dbReference>
<proteinExistence type="inferred from homology"/>
<keyword evidence="3" id="KW-0238">DNA-binding</keyword>
<dbReference type="InterPro" id="IPR052021">
    <property type="entry name" value="Type-I_RS_S_subunit"/>
</dbReference>
<dbReference type="AlphaFoldDB" id="A0A811T1N9"/>
<evidence type="ECO:0000313" key="7">
    <source>
        <dbReference type="Proteomes" id="UP000637195"/>
    </source>
</evidence>
<dbReference type="Proteomes" id="UP000637195">
    <property type="component" value="Unassembled WGS sequence"/>
</dbReference>
<gene>
    <name evidence="6" type="ORF">ANIMEMIM_00059</name>
</gene>
<dbReference type="GO" id="GO:0003677">
    <property type="term" value="F:DNA binding"/>
    <property type="evidence" value="ECO:0007669"/>
    <property type="project" value="UniProtKB-KW"/>
</dbReference>
<dbReference type="CDD" id="cd16961">
    <property type="entry name" value="RMtype1_S_TRD-CR_like"/>
    <property type="match status" value="1"/>
</dbReference>
<evidence type="ECO:0000313" key="6">
    <source>
        <dbReference type="EMBL" id="CAD6490984.1"/>
    </source>
</evidence>
<dbReference type="PANTHER" id="PTHR30408:SF12">
    <property type="entry name" value="TYPE I RESTRICTION ENZYME MJAVIII SPECIFICITY SUBUNIT"/>
    <property type="match status" value="1"/>
</dbReference>
<dbReference type="InterPro" id="IPR000055">
    <property type="entry name" value="Restrct_endonuc_typeI_TRD"/>
</dbReference>
<evidence type="ECO:0000259" key="5">
    <source>
        <dbReference type="Pfam" id="PF01420"/>
    </source>
</evidence>
<organism evidence="6 7">
    <name type="scientific">Candidatus Argoarchaeum ethanivorans</name>
    <dbReference type="NCBI Taxonomy" id="2608793"/>
    <lineage>
        <taxon>Archaea</taxon>
        <taxon>Methanobacteriati</taxon>
        <taxon>Methanobacteriota</taxon>
        <taxon>Stenosarchaea group</taxon>
        <taxon>Methanomicrobia</taxon>
        <taxon>Methanosarcinales</taxon>
        <taxon>Methanosarcinales incertae sedis</taxon>
        <taxon>GOM Arc I cluster</taxon>
        <taxon>Candidatus Argoarchaeum</taxon>
    </lineage>
</organism>
<feature type="domain" description="Type I restriction modification DNA specificity" evidence="5">
    <location>
        <begin position="17"/>
        <end position="183"/>
    </location>
</feature>
<reference evidence="6" key="1">
    <citation type="submission" date="2020-10" db="EMBL/GenBank/DDBJ databases">
        <authorList>
            <person name="Hahn C.J."/>
            <person name="Laso-Perez R."/>
            <person name="Vulcano F."/>
            <person name="Vaziourakis K.-M."/>
            <person name="Stokke R."/>
            <person name="Steen I.H."/>
            <person name="Teske A."/>
            <person name="Boetius A."/>
            <person name="Liebeke M."/>
            <person name="Amann R."/>
            <person name="Knittel K."/>
        </authorList>
    </citation>
    <scope>NUCLEOTIDE SEQUENCE</scope>
    <source>
        <strain evidence="6">Gfbio:e3339647-f889-4370-9287-4fb5cb688e4c:AG393N10_GoMArc1</strain>
    </source>
</reference>
<evidence type="ECO:0000256" key="4">
    <source>
        <dbReference type="SAM" id="Coils"/>
    </source>
</evidence>
<keyword evidence="4" id="KW-0175">Coiled coil</keyword>
<dbReference type="EMBL" id="CAJHIM010000001">
    <property type="protein sequence ID" value="CAD6490984.1"/>
    <property type="molecule type" value="Genomic_DNA"/>
</dbReference>
<evidence type="ECO:0000256" key="3">
    <source>
        <dbReference type="ARBA" id="ARBA00023125"/>
    </source>
</evidence>
<comment type="caution">
    <text evidence="6">The sequence shown here is derived from an EMBL/GenBank/DDBJ whole genome shotgun (WGS) entry which is preliminary data.</text>
</comment>
<dbReference type="InterPro" id="IPR044946">
    <property type="entry name" value="Restrct_endonuc_typeI_TRD_sf"/>
</dbReference>
<comment type="similarity">
    <text evidence="1">Belongs to the type-I restriction system S methylase family.</text>
</comment>
<dbReference type="SUPFAM" id="SSF116734">
    <property type="entry name" value="DNA methylase specificity domain"/>
    <property type="match status" value="2"/>
</dbReference>
<evidence type="ECO:0000256" key="2">
    <source>
        <dbReference type="ARBA" id="ARBA00022747"/>
    </source>
</evidence>